<feature type="compositionally biased region" description="Low complexity" evidence="1">
    <location>
        <begin position="182"/>
        <end position="207"/>
    </location>
</feature>
<accession>A0ABN3PA65</accession>
<dbReference type="EMBL" id="BAAATD010000001">
    <property type="protein sequence ID" value="GAA2573060.1"/>
    <property type="molecule type" value="Genomic_DNA"/>
</dbReference>
<evidence type="ECO:0000256" key="1">
    <source>
        <dbReference type="SAM" id="MobiDB-lite"/>
    </source>
</evidence>
<evidence type="ECO:0000313" key="4">
    <source>
        <dbReference type="Proteomes" id="UP001501509"/>
    </source>
</evidence>
<keyword evidence="2" id="KW-0472">Membrane</keyword>
<feature type="region of interest" description="Disordered" evidence="1">
    <location>
        <begin position="158"/>
        <end position="207"/>
    </location>
</feature>
<keyword evidence="2" id="KW-1133">Transmembrane helix</keyword>
<gene>
    <name evidence="3" type="ORF">GCM10010411_00890</name>
</gene>
<dbReference type="RefSeq" id="WP_344536568.1">
    <property type="nucleotide sequence ID" value="NZ_BAAATD010000001.1"/>
</dbReference>
<dbReference type="SUPFAM" id="SSF75011">
    <property type="entry name" value="3-carboxy-cis,cis-mucoante lactonizing enzyme"/>
    <property type="match status" value="1"/>
</dbReference>
<name>A0ABN3PA65_9ACTN</name>
<dbReference type="Proteomes" id="UP001501509">
    <property type="component" value="Unassembled WGS sequence"/>
</dbReference>
<protein>
    <submittedName>
        <fullName evidence="3">Uncharacterized protein</fullName>
    </submittedName>
</protein>
<proteinExistence type="predicted"/>
<keyword evidence="2" id="KW-0812">Transmembrane</keyword>
<comment type="caution">
    <text evidence="3">The sequence shown here is derived from an EMBL/GenBank/DDBJ whole genome shotgun (WGS) entry which is preliminary data.</text>
</comment>
<organism evidence="3 4">
    <name type="scientific">Actinomadura fulvescens</name>
    <dbReference type="NCBI Taxonomy" id="46160"/>
    <lineage>
        <taxon>Bacteria</taxon>
        <taxon>Bacillati</taxon>
        <taxon>Actinomycetota</taxon>
        <taxon>Actinomycetes</taxon>
        <taxon>Streptosporangiales</taxon>
        <taxon>Thermomonosporaceae</taxon>
        <taxon>Actinomadura</taxon>
    </lineage>
</organism>
<keyword evidence="4" id="KW-1185">Reference proteome</keyword>
<sequence length="413" mass="43869">MTGDRTTDLDGRLRAALRDERWALPAPPDVLDEIETGARRLRRRRTSRTAAGAVAVAAAIIVAVALTGMPGGGDGARPPRPMTSVTLPLPVPGGHADQLIATSDSLYVRGGGRVYRLDRAAGRFVAVSPPSTASPKDQLLVADGRLWVAPRITTPGRPHNLDRLDPYSLKRGNRTRLDAGDRTTGTTEATGPTWTTGTTGTTGTADGSLWTAGSASAASAPRRRVFTLRDPASGLPRRVVHTPWGCLGIGGVVDVDAEADRAVVWCVIRPSESRMALLSMTADSAIQQLPWPATLDVVPAWNRHLWRVEHAGWGLRFVHLVVGDKVAEAPGGDLGALPAPPDVQAHGLGSRLWIYSPEQHRLSCFDRRTGARLATYPAPYGSGKLALAGDEKGVYFAHDGKLTMLDGPDACLS</sequence>
<reference evidence="3 4" key="1">
    <citation type="journal article" date="2019" name="Int. J. Syst. Evol. Microbiol.">
        <title>The Global Catalogue of Microorganisms (GCM) 10K type strain sequencing project: providing services to taxonomists for standard genome sequencing and annotation.</title>
        <authorList>
            <consortium name="The Broad Institute Genomics Platform"/>
            <consortium name="The Broad Institute Genome Sequencing Center for Infectious Disease"/>
            <person name="Wu L."/>
            <person name="Ma J."/>
        </authorList>
    </citation>
    <scope>NUCLEOTIDE SEQUENCE [LARGE SCALE GENOMIC DNA]</scope>
    <source>
        <strain evidence="3 4">JCM 6833</strain>
    </source>
</reference>
<feature type="transmembrane region" description="Helical" evidence="2">
    <location>
        <begin position="49"/>
        <end position="69"/>
    </location>
</feature>
<evidence type="ECO:0000256" key="2">
    <source>
        <dbReference type="SAM" id="Phobius"/>
    </source>
</evidence>
<evidence type="ECO:0000313" key="3">
    <source>
        <dbReference type="EMBL" id="GAA2573060.1"/>
    </source>
</evidence>